<dbReference type="PANTHER" id="PTHR10504:SF84">
    <property type="entry name" value="BACTERICIDAL PERMEABILITY-INCREASING PROTEIN"/>
    <property type="match status" value="1"/>
</dbReference>
<evidence type="ECO:0000256" key="15">
    <source>
        <dbReference type="SAM" id="SignalP"/>
    </source>
</evidence>
<evidence type="ECO:0000256" key="8">
    <source>
        <dbReference type="ARBA" id="ARBA00022859"/>
    </source>
</evidence>
<dbReference type="SUPFAM" id="SSF55394">
    <property type="entry name" value="Bactericidal permeability-increasing protein, BPI"/>
    <property type="match status" value="2"/>
</dbReference>
<comment type="domain">
    <text evidence="14">The N-terminal region may be exposed to the interior of the granule, whereas the C-terminal portion may be embedded in the membrane. During phagocytosis and degranulation, proteases may be released and activated and cleave BPI at the junction of the N- and C-terminal portions of the molecule, providing controlled release of the N-terminal antibacterial fragment when bacteria are ingested.</text>
</comment>
<name>A0A8C5UZX5_MICMU</name>
<evidence type="ECO:0000256" key="4">
    <source>
        <dbReference type="ARBA" id="ARBA00017827"/>
    </source>
</evidence>
<dbReference type="FunFam" id="3.15.10.10:FF:000001">
    <property type="entry name" value="phospholipid transfer protein-like"/>
    <property type="match status" value="1"/>
</dbReference>
<dbReference type="GO" id="GO:0001530">
    <property type="term" value="F:lipopolysaccharide binding"/>
    <property type="evidence" value="ECO:0007669"/>
    <property type="project" value="TreeGrafter"/>
</dbReference>
<dbReference type="Ensembl" id="ENSMICT00000013150.3">
    <property type="protein sequence ID" value="ENSMICP00000011989.3"/>
    <property type="gene ID" value="ENSMICG00000013156.3"/>
</dbReference>
<keyword evidence="10 13" id="KW-1015">Disulfide bond</keyword>
<feature type="domain" description="Lipid-binding serum glycoprotein N-terminal" evidence="16">
    <location>
        <begin position="35"/>
        <end position="260"/>
    </location>
</feature>
<dbReference type="GO" id="GO:0032720">
    <property type="term" value="P:negative regulation of tumor necrosis factor production"/>
    <property type="evidence" value="ECO:0007669"/>
    <property type="project" value="TreeGrafter"/>
</dbReference>
<reference evidence="18" key="1">
    <citation type="submission" date="2016-12" db="EMBL/GenBank/DDBJ databases">
        <title>Mouse lemur reference genome and diversity panel.</title>
        <authorList>
            <person name="Harris R."/>
            <person name="Larsen P."/>
            <person name="Liu Y."/>
            <person name="Hughes D.S."/>
            <person name="Murali S."/>
            <person name="Raveendran M."/>
            <person name="Korchina V."/>
            <person name="Wang M."/>
            <person name="Jhangiani S."/>
            <person name="Bandaranaike D."/>
            <person name="Bellair M."/>
            <person name="Blankenburg K."/>
            <person name="Chao H."/>
            <person name="Dahdouli M."/>
            <person name="Dinh H."/>
            <person name="Doddapaneni H."/>
            <person name="English A."/>
            <person name="Firestine M."/>
            <person name="Gnanaolivu R."/>
            <person name="Gross S."/>
            <person name="Hernandez B."/>
            <person name="Javaid M."/>
            <person name="Jayaseelan J."/>
            <person name="Jones J."/>
            <person name="Khan Z."/>
            <person name="Kovar C."/>
            <person name="Kurapati P."/>
            <person name="Le B."/>
            <person name="Lee S."/>
            <person name="Li M."/>
            <person name="Mathew T."/>
            <person name="Narasimhan A."/>
            <person name="Ngo D."/>
            <person name="Nguyen L."/>
            <person name="Okwuonu G."/>
            <person name="Ongeri F."/>
            <person name="Osuji N."/>
            <person name="Pu L.-L."/>
            <person name="Puazo M."/>
            <person name="Quiroz J."/>
            <person name="Raj R."/>
            <person name="Rajbhandari K."/>
            <person name="Reid J.G."/>
            <person name="Santibanez J."/>
            <person name="Sexton D."/>
            <person name="Skinner E."/>
            <person name="Vee V."/>
            <person name="Weissenberger G."/>
            <person name="Wu Y."/>
            <person name="Xin Y."/>
            <person name="Han Y."/>
            <person name="Campbell C."/>
            <person name="Brown A."/>
            <person name="Sullivan B."/>
            <person name="Shelton J."/>
            <person name="Brown S."/>
            <person name="Dudchenko O."/>
            <person name="Machol I."/>
            <person name="Durand N."/>
            <person name="Shamim M."/>
            <person name="Lieberman A."/>
            <person name="Muzny D.M."/>
            <person name="Richards S."/>
            <person name="Yoder A."/>
            <person name="Worley K.C."/>
            <person name="Rogers J."/>
            <person name="Gibbs R.A."/>
        </authorList>
    </citation>
    <scope>NUCLEOTIDE SEQUENCE [LARGE SCALE GENOMIC DNA]</scope>
</reference>
<sequence length="484" mass="52726">MARGPDNAPRWALLAVLAAVGTAMTAAINPGAVARISQKGLDYACQEGTAVLQKDLEKIKIPNYSRKFKIKVLGKGNYSFYSMNVRGFQLPSRQVILVPDVGLKLFIGNASVKISGKWKAQKSFIKTSGNFDLTVEGVSISAGVRVGSDPASGKATVTCSGCSSHISSVGVHIAGSRLGWLIRLFRKQIESSIRNNIQDKICKVVANSVSSKLQPFFQNLPVMAKIDAVAGIDYRLVAPPTATSEYLDGHLKGEFFSWADPMPPPFAPPALEFPAIHDRMVYLGLSEYFFNTAGLVYYEAGALQLTLTDDMIPEKSSFRLTTRFFGTFLPQVAQMFPDMNMQLDVSVSTPPHLSMQSSGLVLTPYLEAETFAILPNSSLASLFLLGLSTNASVRVGAMASRLVGELELDRLLLELKHSNIGPFPVALLQAIMDYAVPTLVLPRVNRKELWGNDWFLVVGDEAGVDHLEVAETPPQWRELEVVTS</sequence>
<feature type="domain" description="Lipid-binding serum glycoprotein C-terminal" evidence="17">
    <location>
        <begin position="275"/>
        <end position="460"/>
    </location>
</feature>
<evidence type="ECO:0000313" key="18">
    <source>
        <dbReference type="Ensembl" id="ENSMICP00000011989.3"/>
    </source>
</evidence>
<evidence type="ECO:0000256" key="6">
    <source>
        <dbReference type="ARBA" id="ARBA00022529"/>
    </source>
</evidence>
<dbReference type="GO" id="GO:0045087">
    <property type="term" value="P:innate immune response"/>
    <property type="evidence" value="ECO:0007669"/>
    <property type="project" value="UniProtKB-UniRule"/>
</dbReference>
<gene>
    <name evidence="18" type="primary">BPI</name>
</gene>
<dbReference type="Gene3D" id="3.15.20.10">
    <property type="entry name" value="Bactericidal permeability-increasing protein, domain 2"/>
    <property type="match status" value="1"/>
</dbReference>
<comment type="subunit">
    <text evidence="12 14">Monomer. Homodimer; disulfide-linked.</text>
</comment>
<dbReference type="PIRSF" id="PIRSF002417">
    <property type="entry name" value="Lipid_binding_protein"/>
    <property type="match status" value="1"/>
</dbReference>
<feature type="signal peptide" evidence="15">
    <location>
        <begin position="1"/>
        <end position="27"/>
    </location>
</feature>
<comment type="function">
    <text evidence="14">The cytotoxic action of BPI is limited to many species of Gram-negative bacteria; this specificity may be explained by a strong affinity of the very basic N-terminal half for the negatively charged lipopolysaccharides that are unique to the Gram-negative bacterial outer envelope.</text>
</comment>
<dbReference type="Proteomes" id="UP000694394">
    <property type="component" value="Chromosome 18"/>
</dbReference>
<evidence type="ECO:0000256" key="13">
    <source>
        <dbReference type="PIRSR" id="PIRSR002417-50"/>
    </source>
</evidence>
<keyword evidence="19" id="KW-1185">Reference proteome</keyword>
<evidence type="ECO:0000256" key="14">
    <source>
        <dbReference type="RuleBase" id="RU369039"/>
    </source>
</evidence>
<dbReference type="GO" id="GO:0031663">
    <property type="term" value="P:lipopolysaccharide-mediated signaling pathway"/>
    <property type="evidence" value="ECO:0007669"/>
    <property type="project" value="TreeGrafter"/>
</dbReference>
<dbReference type="SMART" id="SM00329">
    <property type="entry name" value="BPI2"/>
    <property type="match status" value="1"/>
</dbReference>
<proteinExistence type="inferred from homology"/>
<evidence type="ECO:0000256" key="11">
    <source>
        <dbReference type="ARBA" id="ARBA00023180"/>
    </source>
</evidence>
<accession>A0A8C5UZX5</accession>
<dbReference type="InterPro" id="IPR032942">
    <property type="entry name" value="BPI/LBP/Plunc"/>
</dbReference>
<dbReference type="InterPro" id="IPR030675">
    <property type="entry name" value="BPI/LBP"/>
</dbReference>
<dbReference type="GO" id="GO:0005615">
    <property type="term" value="C:extracellular space"/>
    <property type="evidence" value="ECO:0007669"/>
    <property type="project" value="UniProtKB-UniRule"/>
</dbReference>
<dbReference type="InterPro" id="IPR017942">
    <property type="entry name" value="Lipid-bd_serum_glycop_N"/>
</dbReference>
<dbReference type="GO" id="GO:0043031">
    <property type="term" value="P:negative regulation of macrophage activation"/>
    <property type="evidence" value="ECO:0007669"/>
    <property type="project" value="TreeGrafter"/>
</dbReference>
<dbReference type="AlphaFoldDB" id="A0A8C5UZX5"/>
<dbReference type="CDD" id="cd00025">
    <property type="entry name" value="BPI1"/>
    <property type="match status" value="1"/>
</dbReference>
<organism evidence="18 19">
    <name type="scientific">Microcebus murinus</name>
    <name type="common">Gray mouse lemur</name>
    <name type="synonym">Lemur murinus</name>
    <dbReference type="NCBI Taxonomy" id="30608"/>
    <lineage>
        <taxon>Eukaryota</taxon>
        <taxon>Metazoa</taxon>
        <taxon>Chordata</taxon>
        <taxon>Craniata</taxon>
        <taxon>Vertebrata</taxon>
        <taxon>Euteleostomi</taxon>
        <taxon>Mammalia</taxon>
        <taxon>Eutheria</taxon>
        <taxon>Euarchontoglires</taxon>
        <taxon>Primates</taxon>
        <taxon>Strepsirrhini</taxon>
        <taxon>Lemuriformes</taxon>
        <taxon>Cheirogaleidae</taxon>
        <taxon>Microcebus</taxon>
    </lineage>
</organism>
<comment type="domain">
    <text evidence="14">The N- and C-terminal barrels adopt an identical fold despite having only 13% of conserved residues.</text>
</comment>
<dbReference type="GeneTree" id="ENSGT01150000286994"/>
<dbReference type="GO" id="GO:0032715">
    <property type="term" value="P:negative regulation of interleukin-6 production"/>
    <property type="evidence" value="ECO:0007669"/>
    <property type="project" value="TreeGrafter"/>
</dbReference>
<dbReference type="GO" id="GO:0050829">
    <property type="term" value="P:defense response to Gram-negative bacterium"/>
    <property type="evidence" value="ECO:0007669"/>
    <property type="project" value="UniProtKB-UniRule"/>
</dbReference>
<dbReference type="FunFam" id="3.15.20.10:FF:000001">
    <property type="entry name" value="Phospholipid transfer protein"/>
    <property type="match status" value="1"/>
</dbReference>
<evidence type="ECO:0000259" key="16">
    <source>
        <dbReference type="SMART" id="SM00328"/>
    </source>
</evidence>
<dbReference type="CDD" id="cd00026">
    <property type="entry name" value="BPI2"/>
    <property type="match status" value="1"/>
</dbReference>
<evidence type="ECO:0000256" key="1">
    <source>
        <dbReference type="ARBA" id="ARBA00004197"/>
    </source>
</evidence>
<keyword evidence="9 14" id="KW-0044">Antibiotic</keyword>
<comment type="subcellular location">
    <subcellularLocation>
        <location evidence="1">Cytoplasmic granule membrane</location>
    </subcellularLocation>
    <subcellularLocation>
        <location evidence="2 14">Secreted</location>
    </subcellularLocation>
</comment>
<dbReference type="Pfam" id="PF01273">
    <property type="entry name" value="LBP_BPI_CETP"/>
    <property type="match status" value="1"/>
</dbReference>
<dbReference type="GO" id="GO:0032717">
    <property type="term" value="P:negative regulation of interleukin-8 production"/>
    <property type="evidence" value="ECO:0007669"/>
    <property type="project" value="TreeGrafter"/>
</dbReference>
<reference evidence="18" key="2">
    <citation type="submission" date="2025-08" db="UniProtKB">
        <authorList>
            <consortium name="Ensembl"/>
        </authorList>
    </citation>
    <scope>IDENTIFICATION</scope>
</reference>
<keyword evidence="11 14" id="KW-0325">Glycoprotein</keyword>
<evidence type="ECO:0000256" key="7">
    <source>
        <dbReference type="ARBA" id="ARBA00022588"/>
    </source>
</evidence>
<keyword evidence="5 14" id="KW-0964">Secreted</keyword>
<dbReference type="PANTHER" id="PTHR10504">
    <property type="entry name" value="BACTERICIDAL PERMEABILITY-INCREASING BPI PROTEIN-RELATED"/>
    <property type="match status" value="1"/>
</dbReference>
<evidence type="ECO:0000256" key="12">
    <source>
        <dbReference type="ARBA" id="ARBA00025943"/>
    </source>
</evidence>
<evidence type="ECO:0000256" key="3">
    <source>
        <dbReference type="ARBA" id="ARBA00007292"/>
    </source>
</evidence>
<feature type="disulfide bond" evidence="13">
    <location>
        <begin position="162"/>
        <end position="202"/>
    </location>
</feature>
<dbReference type="EMBL" id="ABDC03021582">
    <property type="status" value="NOT_ANNOTATED_CDS"/>
    <property type="molecule type" value="Genomic_DNA"/>
</dbReference>
<evidence type="ECO:0000256" key="5">
    <source>
        <dbReference type="ARBA" id="ARBA00022525"/>
    </source>
</evidence>
<dbReference type="InterPro" id="IPR017943">
    <property type="entry name" value="Bactericidal_perm-incr_a/b_dom"/>
</dbReference>
<evidence type="ECO:0000256" key="2">
    <source>
        <dbReference type="ARBA" id="ARBA00004613"/>
    </source>
</evidence>
<evidence type="ECO:0000259" key="17">
    <source>
        <dbReference type="SMART" id="SM00329"/>
    </source>
</evidence>
<dbReference type="Gene3D" id="3.15.10.10">
    <property type="entry name" value="Bactericidal permeability-increasing protein, domain 1"/>
    <property type="match status" value="1"/>
</dbReference>
<evidence type="ECO:0000256" key="10">
    <source>
        <dbReference type="ARBA" id="ARBA00023157"/>
    </source>
</evidence>
<protein>
    <recommendedName>
        <fullName evidence="4 14">Bactericidal permeability-increasing protein</fullName>
        <shortName evidence="14">BPI</shortName>
    </recommendedName>
</protein>
<dbReference type="Pfam" id="PF02886">
    <property type="entry name" value="LBP_BPI_CETP_C"/>
    <property type="match status" value="1"/>
</dbReference>
<keyword evidence="7 14" id="KW-0399">Innate immunity</keyword>
<reference evidence="18" key="3">
    <citation type="submission" date="2025-09" db="UniProtKB">
        <authorList>
            <consortium name="Ensembl"/>
        </authorList>
    </citation>
    <scope>IDENTIFICATION</scope>
</reference>
<feature type="chain" id="PRO_5034373740" description="Bactericidal permeability-increasing protein" evidence="15">
    <location>
        <begin position="28"/>
        <end position="484"/>
    </location>
</feature>
<evidence type="ECO:0000256" key="9">
    <source>
        <dbReference type="ARBA" id="ARBA00023022"/>
    </source>
</evidence>
<keyword evidence="8 14" id="KW-0391">Immunity</keyword>
<dbReference type="InterPro" id="IPR001124">
    <property type="entry name" value="Lipid-bd_serum_glycop_C"/>
</dbReference>
<keyword evidence="14 15" id="KW-0732">Signal</keyword>
<evidence type="ECO:0000313" key="19">
    <source>
        <dbReference type="Proteomes" id="UP000694394"/>
    </source>
</evidence>
<dbReference type="SMART" id="SM00328">
    <property type="entry name" value="BPI1"/>
    <property type="match status" value="1"/>
</dbReference>
<comment type="similarity">
    <text evidence="3">Belongs to the BPI/LBP/Plunc superfamily. BPI/LBP family.</text>
</comment>
<keyword evidence="6 14" id="KW-0929">Antimicrobial</keyword>